<dbReference type="GO" id="GO:0006310">
    <property type="term" value="P:DNA recombination"/>
    <property type="evidence" value="ECO:0007669"/>
    <property type="project" value="InterPro"/>
</dbReference>
<dbReference type="GO" id="GO:0006302">
    <property type="term" value="P:double-strand break repair"/>
    <property type="evidence" value="ECO:0007669"/>
    <property type="project" value="TreeGrafter"/>
</dbReference>
<reference evidence="1" key="1">
    <citation type="submission" date="2017-10" db="EMBL/GenBank/DDBJ databases">
        <title>Paulinella longichromatophora chromatophore genome.</title>
        <authorList>
            <person name="Lhee D."/>
            <person name="Yoon H.S."/>
        </authorList>
    </citation>
    <scope>NUCLEOTIDE SEQUENCE</scope>
</reference>
<dbReference type="PANTHER" id="PTHR33991">
    <property type="entry name" value="DNA REPAIR PROTEIN RECO"/>
    <property type="match status" value="1"/>
</dbReference>
<dbReference type="AlphaFoldDB" id="A0A2H4ZQJ5"/>
<protein>
    <submittedName>
        <fullName evidence="1">Recombination protein O (RecO)</fullName>
    </submittedName>
</protein>
<dbReference type="PANTHER" id="PTHR33991:SF1">
    <property type="entry name" value="DNA REPAIR PROTEIN RECO"/>
    <property type="match status" value="1"/>
</dbReference>
<sequence>MNEKYLVGLSLKIKRLDEKSQLLFLLNNEEGLVRLIVPSSDELYYPTGSILPFCLLRVYINGNTGLRKVRQINILRNFSAIVKNLDTLSAAQGLVELSIHLLSEPIMGMEEELLLQLTRLEVIANQINNPIEALAIAVQSSIHQLMIAGCSIPIQSCALTGKPLTPPLDNSDSEWYCSFVIQEGFILRKSFKASIELNASEFALLQKLQKPNIPRSSNGELIGSQTTWLRLLDIVCLWVEAYLPCKIFSFSILRDSLELLS</sequence>
<gene>
    <name evidence="1" type="primary">recO</name>
    <name evidence="1" type="ORF">PLO_822</name>
</gene>
<organism evidence="1">
    <name type="scientific">Paulinella longichromatophora</name>
    <dbReference type="NCBI Taxonomy" id="1708747"/>
    <lineage>
        <taxon>Eukaryota</taxon>
        <taxon>Sar</taxon>
        <taxon>Rhizaria</taxon>
        <taxon>Cercozoa</taxon>
        <taxon>Imbricatea</taxon>
        <taxon>Silicofilosea</taxon>
        <taxon>Euglyphida</taxon>
        <taxon>Paulinellidae</taxon>
        <taxon>Paulinella</taxon>
    </lineage>
</organism>
<accession>A0A2H4ZQJ5</accession>
<proteinExistence type="predicted"/>
<geneLocation type="plastid" evidence="1"/>
<dbReference type="EMBL" id="MG264610">
    <property type="protein sequence ID" value="AUG32794.1"/>
    <property type="molecule type" value="Genomic_DNA"/>
</dbReference>
<evidence type="ECO:0000313" key="1">
    <source>
        <dbReference type="EMBL" id="AUG32794.1"/>
    </source>
</evidence>
<keyword evidence="1" id="KW-0934">Plastid</keyword>
<dbReference type="InterPro" id="IPR003717">
    <property type="entry name" value="RecO"/>
</dbReference>
<name>A0A2H4ZQJ5_9EUKA</name>